<reference evidence="1 2" key="1">
    <citation type="submission" date="2011-11" db="EMBL/GenBank/DDBJ databases">
        <title>The Noncontiguous Finished genome of Desulfosporosinus youngiae DSM 17734.</title>
        <authorList>
            <consortium name="US DOE Joint Genome Institute (JGI-PGF)"/>
            <person name="Lucas S."/>
            <person name="Han J."/>
            <person name="Lapidus A."/>
            <person name="Cheng J.-F."/>
            <person name="Goodwin L."/>
            <person name="Pitluck S."/>
            <person name="Peters L."/>
            <person name="Ovchinnikova G."/>
            <person name="Lu M."/>
            <person name="Land M.L."/>
            <person name="Hauser L."/>
            <person name="Pester M."/>
            <person name="Spring S."/>
            <person name="Ollivier B."/>
            <person name="Rattei T."/>
            <person name="Klenk H.-P."/>
            <person name="Wagner M."/>
            <person name="Loy A."/>
            <person name="Woyke T.J."/>
        </authorList>
    </citation>
    <scope>NUCLEOTIDE SEQUENCE [LARGE SCALE GENOMIC DNA]</scope>
    <source>
        <strain evidence="1 2">DSM 17734</strain>
    </source>
</reference>
<dbReference type="EMBL" id="CM001441">
    <property type="protein sequence ID" value="EHQ90062.1"/>
    <property type="molecule type" value="Genomic_DNA"/>
</dbReference>
<evidence type="ECO:0000313" key="2">
    <source>
        <dbReference type="Proteomes" id="UP000005104"/>
    </source>
</evidence>
<dbReference type="AlphaFoldDB" id="H5XVH9"/>
<sequence length="251" mass="26247">MKALITLTSSESKRLIARGIKGMPSVQNALEKHTIIVAGGTSNAFVAEELLNVQIKDKTGYTIGIVTKGELGISQSSQKTPPYVICKGQALNVSWNDYLPKLQSGDIFIKGGNAVDHTGLAAVMVSSLTGGTIGAAQGILYARGIELIVPIGLEKMVPDVRAAVEFMTKSTVDEAIGLKVGLIPMVGATVVTELTALETLYDIEARCIAAGGVDGSEGSVTIAIEGLDEEVQRALQAVKSLKGEPPVSVHY</sequence>
<organism evidence="1 2">
    <name type="scientific">Desulfosporosinus youngiae DSM 17734</name>
    <dbReference type="NCBI Taxonomy" id="768710"/>
    <lineage>
        <taxon>Bacteria</taxon>
        <taxon>Bacillati</taxon>
        <taxon>Bacillota</taxon>
        <taxon>Clostridia</taxon>
        <taxon>Eubacteriales</taxon>
        <taxon>Desulfitobacteriaceae</taxon>
        <taxon>Desulfosporosinus</taxon>
    </lineage>
</organism>
<dbReference type="eggNOG" id="ENOG502ZC2Y">
    <property type="taxonomic scope" value="Bacteria"/>
</dbReference>
<gene>
    <name evidence="1" type="ORF">DesyoDRAFT_3017</name>
</gene>
<name>H5XVH9_9FIRM</name>
<dbReference type="OrthoDB" id="5372599at2"/>
<accession>H5XVH9</accession>
<protein>
    <submittedName>
        <fullName evidence="1">Uncharacterized protein</fullName>
    </submittedName>
</protein>
<dbReference type="RefSeq" id="WP_007784280.1">
    <property type="nucleotide sequence ID" value="NZ_CM001441.1"/>
</dbReference>
<dbReference type="Proteomes" id="UP000005104">
    <property type="component" value="Chromosome"/>
</dbReference>
<keyword evidence="2" id="KW-1185">Reference proteome</keyword>
<proteinExistence type="predicted"/>
<dbReference type="STRING" id="768710.DesyoDRAFT_3017"/>
<evidence type="ECO:0000313" key="1">
    <source>
        <dbReference type="EMBL" id="EHQ90062.1"/>
    </source>
</evidence>
<dbReference type="HOGENOM" id="CLU_087835_0_0_9"/>